<dbReference type="Proteomes" id="UP000198618">
    <property type="component" value="Unassembled WGS sequence"/>
</dbReference>
<organism evidence="1 2">
    <name type="scientific">Oceanobacillus limi</name>
    <dbReference type="NCBI Taxonomy" id="930131"/>
    <lineage>
        <taxon>Bacteria</taxon>
        <taxon>Bacillati</taxon>
        <taxon>Bacillota</taxon>
        <taxon>Bacilli</taxon>
        <taxon>Bacillales</taxon>
        <taxon>Bacillaceae</taxon>
        <taxon>Oceanobacillus</taxon>
    </lineage>
</organism>
<accession>A0A1I0GDJ6</accession>
<reference evidence="1 2" key="1">
    <citation type="submission" date="2016-10" db="EMBL/GenBank/DDBJ databases">
        <authorList>
            <person name="de Groot N.N."/>
        </authorList>
    </citation>
    <scope>NUCLEOTIDE SEQUENCE [LARGE SCALE GENOMIC DNA]</scope>
    <source>
        <strain evidence="1 2">IBRC-M 10780</strain>
    </source>
</reference>
<dbReference type="OrthoDB" id="2942887at2"/>
<dbReference type="AlphaFoldDB" id="A0A1I0GDJ6"/>
<evidence type="ECO:0000313" key="2">
    <source>
        <dbReference type="Proteomes" id="UP000198618"/>
    </source>
</evidence>
<dbReference type="STRING" id="930131.SAMN05216389_1216"/>
<gene>
    <name evidence="1" type="ORF">SAMN05216389_1216</name>
</gene>
<protein>
    <submittedName>
        <fullName evidence="1">Uncharacterized protein</fullName>
    </submittedName>
</protein>
<proteinExistence type="predicted"/>
<keyword evidence="2" id="KW-1185">Reference proteome</keyword>
<dbReference type="RefSeq" id="WP_090872024.1">
    <property type="nucleotide sequence ID" value="NZ_FOHE01000021.1"/>
</dbReference>
<name>A0A1I0GDJ6_9BACI</name>
<sequence>MATVEERVLNRLTKIPGVTSADVARWVGEATNESGITEGEESYLDNALVYLSLHLAYEEISTDAARYFTYTDRDETVDKTNVFENYSKLANQALRKYRYHRNGGTSITVTPERADHR</sequence>
<evidence type="ECO:0000313" key="1">
    <source>
        <dbReference type="EMBL" id="SET69111.1"/>
    </source>
</evidence>
<dbReference type="EMBL" id="FOHE01000021">
    <property type="protein sequence ID" value="SET69111.1"/>
    <property type="molecule type" value="Genomic_DNA"/>
</dbReference>